<evidence type="ECO:0000313" key="2">
    <source>
        <dbReference type="Proteomes" id="UP000580856"/>
    </source>
</evidence>
<protein>
    <submittedName>
        <fullName evidence="1">Organic hydroperoxide reductase OsmC/OhrA</fullName>
    </submittedName>
</protein>
<dbReference type="SUPFAM" id="SSF82784">
    <property type="entry name" value="OsmC-like"/>
    <property type="match status" value="1"/>
</dbReference>
<reference evidence="1 2" key="1">
    <citation type="submission" date="2020-03" db="EMBL/GenBank/DDBJ databases">
        <title>Genomic Encyclopedia of Type Strains, Phase IV (KMG-IV): sequencing the most valuable type-strain genomes for metagenomic binning, comparative biology and taxonomic classification.</title>
        <authorList>
            <person name="Goeker M."/>
        </authorList>
    </citation>
    <scope>NUCLEOTIDE SEQUENCE [LARGE SCALE GENOMIC DNA]</scope>
    <source>
        <strain evidence="1 2">DSM 24233</strain>
    </source>
</reference>
<accession>A0A846QIJ2</accession>
<dbReference type="AlphaFoldDB" id="A0A846QIJ2"/>
<name>A0A846QIJ2_9BACT</name>
<dbReference type="RefSeq" id="WP_167941094.1">
    <property type="nucleotide sequence ID" value="NZ_JAATJA010000002.1"/>
</dbReference>
<gene>
    <name evidence="1" type="ORF">GGQ74_001664</name>
</gene>
<proteinExistence type="predicted"/>
<dbReference type="Proteomes" id="UP000580856">
    <property type="component" value="Unassembled WGS sequence"/>
</dbReference>
<sequence length="143" mass="15895">MSVNVTLTRAENGEYTIDLGSKALPKLVYNPMELSEADRAEEHMGARLLLAASLACYINTMANDLKRGGASAIPLIEAQAEITKERDSQLRTRYTHIELNVEADVADEDRAIFETVRSGLLRGSLVTYSLEEEMDLDYNIEAK</sequence>
<organism evidence="1 2">
    <name type="scientific">Desulfobaculum xiamenense</name>
    <dbReference type="NCBI Taxonomy" id="995050"/>
    <lineage>
        <taxon>Bacteria</taxon>
        <taxon>Pseudomonadati</taxon>
        <taxon>Thermodesulfobacteriota</taxon>
        <taxon>Desulfovibrionia</taxon>
        <taxon>Desulfovibrionales</taxon>
        <taxon>Desulfovibrionaceae</taxon>
        <taxon>Desulfobaculum</taxon>
    </lineage>
</organism>
<dbReference type="InterPro" id="IPR015946">
    <property type="entry name" value="KH_dom-like_a/b"/>
</dbReference>
<evidence type="ECO:0000313" key="1">
    <source>
        <dbReference type="EMBL" id="NJB67991.1"/>
    </source>
</evidence>
<dbReference type="InterPro" id="IPR036102">
    <property type="entry name" value="OsmC/Ohrsf"/>
</dbReference>
<comment type="caution">
    <text evidence="1">The sequence shown here is derived from an EMBL/GenBank/DDBJ whole genome shotgun (WGS) entry which is preliminary data.</text>
</comment>
<keyword evidence="2" id="KW-1185">Reference proteome</keyword>
<dbReference type="EMBL" id="JAATJA010000002">
    <property type="protein sequence ID" value="NJB67991.1"/>
    <property type="molecule type" value="Genomic_DNA"/>
</dbReference>
<dbReference type="Gene3D" id="3.30.300.20">
    <property type="match status" value="1"/>
</dbReference>